<organism evidence="4 5">
    <name type="scientific">Bowmanella yangjiangensis</name>
    <dbReference type="NCBI Taxonomy" id="2811230"/>
    <lineage>
        <taxon>Bacteria</taxon>
        <taxon>Pseudomonadati</taxon>
        <taxon>Pseudomonadota</taxon>
        <taxon>Gammaproteobacteria</taxon>
        <taxon>Alteromonadales</taxon>
        <taxon>Alteromonadaceae</taxon>
        <taxon>Bowmanella</taxon>
    </lineage>
</organism>
<feature type="region of interest" description="Disordered" evidence="2">
    <location>
        <begin position="269"/>
        <end position="299"/>
    </location>
</feature>
<feature type="repeat" description="TPR" evidence="1">
    <location>
        <begin position="189"/>
        <end position="222"/>
    </location>
</feature>
<dbReference type="PROSITE" id="PS50005">
    <property type="entry name" value="TPR"/>
    <property type="match status" value="1"/>
</dbReference>
<reference evidence="4 5" key="1">
    <citation type="submission" date="2021-03" db="EMBL/GenBank/DDBJ databases">
        <title>novel species isolated from a fishpond in China.</title>
        <authorList>
            <person name="Lu H."/>
            <person name="Cai Z."/>
        </authorList>
    </citation>
    <scope>NUCLEOTIDE SEQUENCE [LARGE SCALE GENOMIC DNA]</scope>
    <source>
        <strain evidence="4 5">Y57</strain>
    </source>
</reference>
<proteinExistence type="predicted"/>
<feature type="chain" id="PRO_5047368232" evidence="3">
    <location>
        <begin position="22"/>
        <end position="299"/>
    </location>
</feature>
<keyword evidence="3" id="KW-0732">Signal</keyword>
<name>A0ABS3D1E4_9ALTE</name>
<evidence type="ECO:0000256" key="2">
    <source>
        <dbReference type="SAM" id="MobiDB-lite"/>
    </source>
</evidence>
<keyword evidence="1" id="KW-0802">TPR repeat</keyword>
<dbReference type="PANTHER" id="PTHR11102">
    <property type="entry name" value="SEL-1-LIKE PROTEIN"/>
    <property type="match status" value="1"/>
</dbReference>
<dbReference type="SUPFAM" id="SSF81901">
    <property type="entry name" value="HCP-like"/>
    <property type="match status" value="2"/>
</dbReference>
<dbReference type="Pfam" id="PF08238">
    <property type="entry name" value="Sel1"/>
    <property type="match status" value="4"/>
</dbReference>
<dbReference type="InterPro" id="IPR011990">
    <property type="entry name" value="TPR-like_helical_dom_sf"/>
</dbReference>
<dbReference type="Proteomes" id="UP000663992">
    <property type="component" value="Unassembled WGS sequence"/>
</dbReference>
<dbReference type="InterPro" id="IPR019734">
    <property type="entry name" value="TPR_rpt"/>
</dbReference>
<dbReference type="SMART" id="SM00671">
    <property type="entry name" value="SEL1"/>
    <property type="match status" value="4"/>
</dbReference>
<dbReference type="RefSeq" id="WP_206596358.1">
    <property type="nucleotide sequence ID" value="NZ_JAFKCS010000066.1"/>
</dbReference>
<gene>
    <name evidence="4" type="ORF">J0A65_21390</name>
</gene>
<dbReference type="InterPro" id="IPR006597">
    <property type="entry name" value="Sel1-like"/>
</dbReference>
<evidence type="ECO:0000256" key="3">
    <source>
        <dbReference type="SAM" id="SignalP"/>
    </source>
</evidence>
<dbReference type="EMBL" id="JAFKCS010000066">
    <property type="protein sequence ID" value="MBN7822431.1"/>
    <property type="molecule type" value="Genomic_DNA"/>
</dbReference>
<comment type="caution">
    <text evidence="4">The sequence shown here is derived from an EMBL/GenBank/DDBJ whole genome shotgun (WGS) entry which is preliminary data.</text>
</comment>
<evidence type="ECO:0000313" key="5">
    <source>
        <dbReference type="Proteomes" id="UP000663992"/>
    </source>
</evidence>
<accession>A0ABS3D1E4</accession>
<dbReference type="PANTHER" id="PTHR11102:SF159">
    <property type="entry name" value="SEL1 REPEAT FAMILY PROTEIN"/>
    <property type="match status" value="1"/>
</dbReference>
<evidence type="ECO:0000313" key="4">
    <source>
        <dbReference type="EMBL" id="MBN7822431.1"/>
    </source>
</evidence>
<dbReference type="InterPro" id="IPR050767">
    <property type="entry name" value="Sel1_AlgK"/>
</dbReference>
<feature type="compositionally biased region" description="Basic and acidic residues" evidence="2">
    <location>
        <begin position="286"/>
        <end position="299"/>
    </location>
</feature>
<evidence type="ECO:0000256" key="1">
    <source>
        <dbReference type="PROSITE-ProRule" id="PRU00339"/>
    </source>
</evidence>
<keyword evidence="5" id="KW-1185">Reference proteome</keyword>
<sequence>MKVIVSFMAVLLLLEGNYAMAESDYRNFVCVHEKDHLPLLDAEADAWYKEALSLTKRQYEIRGSVRQDILALYHKAAARDHWKAMHNLAGLYRTGWPGALDKDPQKALDLYERMVQLGIPQGFYDMGAMIGNRNGVTNPETDGLTYLDKAAQLGNPAAQLRLGQIYIYELKEDGLGLKYVNCSAEQNYAEAYYELGMYYNIKGNFPLAVRNHQMAVSLGHGTSAMILEGAFDKRTPPHLAFYYAPDEKLKELYGRINAQLEADPDLRFPNLLKDHPLPPHPTQGYDADKPIDWKPDELK</sequence>
<protein>
    <submittedName>
        <fullName evidence="4">Sel1 repeat family protein</fullName>
    </submittedName>
</protein>
<dbReference type="Gene3D" id="1.25.40.10">
    <property type="entry name" value="Tetratricopeptide repeat domain"/>
    <property type="match status" value="1"/>
</dbReference>
<feature type="signal peptide" evidence="3">
    <location>
        <begin position="1"/>
        <end position="21"/>
    </location>
</feature>